<dbReference type="PANTHER" id="PTHR11059:SF0">
    <property type="entry name" value="DNA REPAIR PROTEIN RECN"/>
    <property type="match status" value="1"/>
</dbReference>
<feature type="domain" description="Rad50/SbcC-type AAA" evidence="11">
    <location>
        <begin position="12"/>
        <end position="217"/>
    </location>
</feature>
<dbReference type="STRING" id="195.ATE51_02308"/>
<protein>
    <recommendedName>
        <fullName evidence="3 9">DNA repair protein RecN</fullName>
    </recommendedName>
    <alternativeName>
        <fullName evidence="8 9">Recombination protein N</fullName>
    </alternativeName>
</protein>
<evidence type="ECO:0000313" key="12">
    <source>
        <dbReference type="EMBL" id="EAK5103774.1"/>
    </source>
</evidence>
<keyword evidence="5 9" id="KW-0227">DNA damage</keyword>
<evidence type="ECO:0000256" key="1">
    <source>
        <dbReference type="ARBA" id="ARBA00003618"/>
    </source>
</evidence>
<evidence type="ECO:0000256" key="5">
    <source>
        <dbReference type="ARBA" id="ARBA00022763"/>
    </source>
</evidence>
<evidence type="ECO:0000256" key="8">
    <source>
        <dbReference type="ARBA" id="ARBA00033408"/>
    </source>
</evidence>
<dbReference type="GeneID" id="66544372"/>
<feature type="coiled-coil region" evidence="10">
    <location>
        <begin position="258"/>
        <end position="336"/>
    </location>
</feature>
<evidence type="ECO:0000313" key="13">
    <source>
        <dbReference type="EMBL" id="EAL9204050.1"/>
    </source>
</evidence>
<dbReference type="OrthoDB" id="9806954at2"/>
<dbReference type="InterPro" id="IPR027417">
    <property type="entry name" value="P-loop_NTPase"/>
</dbReference>
<dbReference type="Proteomes" id="UP000411403">
    <property type="component" value="Unassembled WGS sequence"/>
</dbReference>
<dbReference type="GO" id="GO:0009432">
    <property type="term" value="P:SOS response"/>
    <property type="evidence" value="ECO:0007669"/>
    <property type="project" value="TreeGrafter"/>
</dbReference>
<feature type="coiled-coil region" evidence="10">
    <location>
        <begin position="157"/>
        <end position="184"/>
    </location>
</feature>
<dbReference type="Pfam" id="PF13476">
    <property type="entry name" value="AAA_23"/>
    <property type="match status" value="1"/>
</dbReference>
<dbReference type="RefSeq" id="WP_002784256.1">
    <property type="nucleotide sequence ID" value="NZ_AANORL020000001.1"/>
</dbReference>
<dbReference type="GO" id="GO:0016887">
    <property type="term" value="F:ATP hydrolysis activity"/>
    <property type="evidence" value="ECO:0007669"/>
    <property type="project" value="InterPro"/>
</dbReference>
<dbReference type="eggNOG" id="COG0497">
    <property type="taxonomic scope" value="Bacteria"/>
</dbReference>
<name>A0A0Q2FU26_CAMCO</name>
<evidence type="ECO:0000256" key="3">
    <source>
        <dbReference type="ARBA" id="ARBA00021315"/>
    </source>
</evidence>
<keyword evidence="4" id="KW-0547">Nucleotide-binding</keyword>
<organism evidence="13 15">
    <name type="scientific">Campylobacter coli</name>
    <dbReference type="NCBI Taxonomy" id="195"/>
    <lineage>
        <taxon>Bacteria</taxon>
        <taxon>Pseudomonadati</taxon>
        <taxon>Campylobacterota</taxon>
        <taxon>Epsilonproteobacteria</taxon>
        <taxon>Campylobacterales</taxon>
        <taxon>Campylobacteraceae</taxon>
        <taxon>Campylobacter</taxon>
    </lineage>
</organism>
<keyword evidence="10" id="KW-0175">Coiled coil</keyword>
<dbReference type="GO" id="GO:0006302">
    <property type="term" value="P:double-strand break repair"/>
    <property type="evidence" value="ECO:0007669"/>
    <property type="project" value="InterPro"/>
</dbReference>
<dbReference type="InterPro" id="IPR004604">
    <property type="entry name" value="DNA_recomb/repair_RecN"/>
</dbReference>
<dbReference type="SUPFAM" id="SSF52540">
    <property type="entry name" value="P-loop containing nucleoside triphosphate hydrolases"/>
    <property type="match status" value="1"/>
</dbReference>
<dbReference type="PIRSF" id="PIRSF003128">
    <property type="entry name" value="RecN"/>
    <property type="match status" value="1"/>
</dbReference>
<proteinExistence type="inferred from homology"/>
<dbReference type="KEGG" id="ccoo:ATE51_02308"/>
<evidence type="ECO:0000256" key="6">
    <source>
        <dbReference type="ARBA" id="ARBA00022840"/>
    </source>
</evidence>
<accession>A0A0Q2FU26</accession>
<comment type="function">
    <text evidence="1 9">May be involved in recombinational repair of damaged DNA.</text>
</comment>
<reference evidence="13 15" key="1">
    <citation type="submission" date="2018-08" db="EMBL/GenBank/DDBJ databases">
        <authorList>
            <consortium name="NARMS: The National Antimicrobial Resistance Monitoring System"/>
        </authorList>
    </citation>
    <scope>NUCLEOTIDE SEQUENCE [LARGE SCALE GENOMIC DNA]</scope>
    <source>
        <strain evidence="13 15">CVM N17C171</strain>
        <strain evidence="12 14">FSIS1711007</strain>
    </source>
</reference>
<comment type="caution">
    <text evidence="13">The sequence shown here is derived from an EMBL/GenBank/DDBJ whole genome shotgun (WGS) entry which is preliminary data.</text>
</comment>
<dbReference type="Gene3D" id="3.40.50.300">
    <property type="entry name" value="P-loop containing nucleotide triphosphate hydrolases"/>
    <property type="match status" value="2"/>
</dbReference>
<dbReference type="Proteomes" id="UP000409545">
    <property type="component" value="Unassembled WGS sequence"/>
</dbReference>
<evidence type="ECO:0000256" key="7">
    <source>
        <dbReference type="ARBA" id="ARBA00023204"/>
    </source>
</evidence>
<sequence length="507" mass="58103">MINRVLMKENLGFKEVELEISQGLTVFTGLSGAGKSVLFKGILSAFALSESEAKLVEIELDDKIDLEEYGIEGEEENVFKLLKDKNTKYFINNQSISKKSLIHLSKKFIKYLSAKEINEFSNEKFLNLLDALECAKNPEFEDFLSHFKDDYKQWLQISEELTTILEEEKRIEELKELASTQIERISKINPKVGEYEELLNLKKKLSKKDKIEAAWEKASAIFELEKVVIDALNLSEKDTSFFSECLNELRIIAENEKIEDLDFDIEEVLNRIEDLSSLIKRYESIENALEVLENKKNELAHYDNLSFEKKELEKKLEKIEKKINQSTQLLTQARMQNLKTLEDFLNDYLKNLYMKNVSLELVDTSKITSLGKDEIKLSINAANLKNLSSGELNRLRLAFIATECRILNSGTGIIFLDEIDANLSGKEAMSIANVLNELSAFYQIFAISHLPQLSSKAHNHFLVEKNASCSTVKKLKDKERIKELARMISGETITDEALEFAKTLFKA</sequence>
<comment type="similarity">
    <text evidence="2 9">Belongs to the RecN family.</text>
</comment>
<dbReference type="PANTHER" id="PTHR11059">
    <property type="entry name" value="DNA REPAIR PROTEIN RECN"/>
    <property type="match status" value="1"/>
</dbReference>
<keyword evidence="7 9" id="KW-0234">DNA repair</keyword>
<dbReference type="EMBL" id="AACSIE010000002">
    <property type="protein sequence ID" value="EAL9204050.1"/>
    <property type="molecule type" value="Genomic_DNA"/>
</dbReference>
<evidence type="ECO:0000313" key="15">
    <source>
        <dbReference type="Proteomes" id="UP000411403"/>
    </source>
</evidence>
<evidence type="ECO:0000256" key="9">
    <source>
        <dbReference type="PIRNR" id="PIRNR003128"/>
    </source>
</evidence>
<dbReference type="EMBL" id="AACGUZ010000008">
    <property type="protein sequence ID" value="EAK5103774.1"/>
    <property type="molecule type" value="Genomic_DNA"/>
</dbReference>
<evidence type="ECO:0000256" key="2">
    <source>
        <dbReference type="ARBA" id="ARBA00009441"/>
    </source>
</evidence>
<keyword evidence="6" id="KW-0067">ATP-binding</keyword>
<dbReference type="GO" id="GO:0006310">
    <property type="term" value="P:DNA recombination"/>
    <property type="evidence" value="ECO:0007669"/>
    <property type="project" value="InterPro"/>
</dbReference>
<dbReference type="InterPro" id="IPR038729">
    <property type="entry name" value="Rad50/SbcC_AAA"/>
</dbReference>
<evidence type="ECO:0000313" key="14">
    <source>
        <dbReference type="Proteomes" id="UP000409545"/>
    </source>
</evidence>
<dbReference type="GO" id="GO:0043590">
    <property type="term" value="C:bacterial nucleoid"/>
    <property type="evidence" value="ECO:0007669"/>
    <property type="project" value="TreeGrafter"/>
</dbReference>
<evidence type="ECO:0000259" key="11">
    <source>
        <dbReference type="Pfam" id="PF13476"/>
    </source>
</evidence>
<evidence type="ECO:0000256" key="4">
    <source>
        <dbReference type="ARBA" id="ARBA00022741"/>
    </source>
</evidence>
<gene>
    <name evidence="12" type="ORF">B9Q54_05765</name>
    <name evidence="13" type="ORF">DYU70_02580</name>
</gene>
<dbReference type="AlphaFoldDB" id="A0A0Q2FU26"/>
<evidence type="ECO:0000256" key="10">
    <source>
        <dbReference type="SAM" id="Coils"/>
    </source>
</evidence>
<dbReference type="GO" id="GO:0005524">
    <property type="term" value="F:ATP binding"/>
    <property type="evidence" value="ECO:0007669"/>
    <property type="project" value="UniProtKB-KW"/>
</dbReference>